<reference evidence="2 3" key="1">
    <citation type="submission" date="2015-01" db="EMBL/GenBank/DDBJ databases">
        <title>Evolution of Trichinella species and genotypes.</title>
        <authorList>
            <person name="Korhonen P.K."/>
            <person name="Edoardo P."/>
            <person name="Giuseppe L.R."/>
            <person name="Gasser R.B."/>
        </authorList>
    </citation>
    <scope>NUCLEOTIDE SEQUENCE [LARGE SCALE GENOMIC DNA]</scope>
    <source>
        <strain evidence="2">ISS470</strain>
    </source>
</reference>
<keyword evidence="3" id="KW-1185">Reference proteome</keyword>
<organism evidence="2 3">
    <name type="scientific">Trichinella pseudospiralis</name>
    <name type="common">Parasitic roundworm</name>
    <dbReference type="NCBI Taxonomy" id="6337"/>
    <lineage>
        <taxon>Eukaryota</taxon>
        <taxon>Metazoa</taxon>
        <taxon>Ecdysozoa</taxon>
        <taxon>Nematoda</taxon>
        <taxon>Enoplea</taxon>
        <taxon>Dorylaimia</taxon>
        <taxon>Trichinellida</taxon>
        <taxon>Trichinellidae</taxon>
        <taxon>Trichinella</taxon>
    </lineage>
</organism>
<evidence type="ECO:0000256" key="1">
    <source>
        <dbReference type="SAM" id="MobiDB-lite"/>
    </source>
</evidence>
<evidence type="ECO:0000313" key="3">
    <source>
        <dbReference type="Proteomes" id="UP000054995"/>
    </source>
</evidence>
<sequence>MEPNMQYNNNSLLCASSILFLIGDSVSEKKGKAEKLGIVIGKKGRQMEEQNGNFHINNQAKSNPTESNRINCTLNDKHSENNDKKEDVVKFEVNYHENQSDQVVLPTNKTMTHTALFDSTLVRSQAYSFKERHASAIHFNFGY</sequence>
<dbReference type="EMBL" id="JYDT01000040">
    <property type="protein sequence ID" value="KRY88565.1"/>
    <property type="molecule type" value="Genomic_DNA"/>
</dbReference>
<evidence type="ECO:0000313" key="2">
    <source>
        <dbReference type="EMBL" id="KRY88565.1"/>
    </source>
</evidence>
<proteinExistence type="predicted"/>
<dbReference type="Proteomes" id="UP000054995">
    <property type="component" value="Unassembled WGS sequence"/>
</dbReference>
<comment type="caution">
    <text evidence="2">The sequence shown here is derived from an EMBL/GenBank/DDBJ whole genome shotgun (WGS) entry which is preliminary data.</text>
</comment>
<gene>
    <name evidence="2" type="ORF">T4D_8013</name>
</gene>
<feature type="region of interest" description="Disordered" evidence="1">
    <location>
        <begin position="55"/>
        <end position="84"/>
    </location>
</feature>
<name>A0A0V1FRM9_TRIPS</name>
<feature type="compositionally biased region" description="Basic and acidic residues" evidence="1">
    <location>
        <begin position="75"/>
        <end position="84"/>
    </location>
</feature>
<feature type="compositionally biased region" description="Polar residues" evidence="1">
    <location>
        <begin position="55"/>
        <end position="74"/>
    </location>
</feature>
<dbReference type="AlphaFoldDB" id="A0A0V1FRM9"/>
<accession>A0A0V1FRM9</accession>
<protein>
    <submittedName>
        <fullName evidence="2">Uncharacterized protein</fullName>
    </submittedName>
</protein>
<dbReference type="OrthoDB" id="10579084at2759"/>